<sequence>MATKIFINLHVSDLNASIDFFTKLDFAFDADLTSDEAGCMVIDERIYALLVTEPFFRTITGREPADTAIAQEVALALEVDSRERVDELADAAVSAGGQASGEPQDEGFMYSRSFRDLDGHLWSVLHMPATA</sequence>
<evidence type="ECO:0000313" key="3">
    <source>
        <dbReference type="Proteomes" id="UP001589646"/>
    </source>
</evidence>
<dbReference type="Gene3D" id="3.10.180.10">
    <property type="entry name" value="2,3-Dihydroxybiphenyl 1,2-Dioxygenase, domain 1"/>
    <property type="match status" value="1"/>
</dbReference>
<dbReference type="InterPro" id="IPR029068">
    <property type="entry name" value="Glyas_Bleomycin-R_OHBP_Dase"/>
</dbReference>
<proteinExistence type="predicted"/>
<evidence type="ECO:0000259" key="1">
    <source>
        <dbReference type="PROSITE" id="PS51819"/>
    </source>
</evidence>
<protein>
    <submittedName>
        <fullName evidence="2">VOC family protein</fullName>
    </submittedName>
</protein>
<evidence type="ECO:0000313" key="2">
    <source>
        <dbReference type="EMBL" id="MFB9527689.1"/>
    </source>
</evidence>
<dbReference type="PANTHER" id="PTHR36503">
    <property type="entry name" value="BLR2520 PROTEIN"/>
    <property type="match status" value="1"/>
</dbReference>
<dbReference type="Proteomes" id="UP001589646">
    <property type="component" value="Unassembled WGS sequence"/>
</dbReference>
<feature type="domain" description="VOC" evidence="1">
    <location>
        <begin position="3"/>
        <end position="127"/>
    </location>
</feature>
<dbReference type="InterPro" id="IPR004360">
    <property type="entry name" value="Glyas_Fos-R_dOase_dom"/>
</dbReference>
<dbReference type="Pfam" id="PF00903">
    <property type="entry name" value="Glyoxalase"/>
    <property type="match status" value="1"/>
</dbReference>
<comment type="caution">
    <text evidence="2">The sequence shown here is derived from an EMBL/GenBank/DDBJ whole genome shotgun (WGS) entry which is preliminary data.</text>
</comment>
<keyword evidence="3" id="KW-1185">Reference proteome</keyword>
<name>A0ABV5PWT7_9ACTN</name>
<accession>A0ABV5PWT7</accession>
<dbReference type="PROSITE" id="PS51819">
    <property type="entry name" value="VOC"/>
    <property type="match status" value="1"/>
</dbReference>
<dbReference type="SUPFAM" id="SSF54593">
    <property type="entry name" value="Glyoxalase/Bleomycin resistance protein/Dihydroxybiphenyl dioxygenase"/>
    <property type="match status" value="1"/>
</dbReference>
<reference evidence="2 3" key="1">
    <citation type="submission" date="2024-09" db="EMBL/GenBank/DDBJ databases">
        <authorList>
            <person name="Sun Q."/>
            <person name="Mori K."/>
        </authorList>
    </citation>
    <scope>NUCLEOTIDE SEQUENCE [LARGE SCALE GENOMIC DNA]</scope>
    <source>
        <strain evidence="2 3">JCM 3323</strain>
    </source>
</reference>
<gene>
    <name evidence="2" type="ORF">ACFFRN_13805</name>
</gene>
<organism evidence="2 3">
    <name type="scientific">Nonomuraea roseola</name>
    <dbReference type="NCBI Taxonomy" id="46179"/>
    <lineage>
        <taxon>Bacteria</taxon>
        <taxon>Bacillati</taxon>
        <taxon>Actinomycetota</taxon>
        <taxon>Actinomycetes</taxon>
        <taxon>Streptosporangiales</taxon>
        <taxon>Streptosporangiaceae</taxon>
        <taxon>Nonomuraea</taxon>
    </lineage>
</organism>
<dbReference type="EMBL" id="JBHMCE010000004">
    <property type="protein sequence ID" value="MFB9527689.1"/>
    <property type="molecule type" value="Genomic_DNA"/>
</dbReference>
<dbReference type="PANTHER" id="PTHR36503:SF2">
    <property type="entry name" value="BLR2408 PROTEIN"/>
    <property type="match status" value="1"/>
</dbReference>
<dbReference type="RefSeq" id="WP_346127034.1">
    <property type="nucleotide sequence ID" value="NZ_BAAAXC010000015.1"/>
</dbReference>
<dbReference type="InterPro" id="IPR037523">
    <property type="entry name" value="VOC_core"/>
</dbReference>